<reference evidence="2" key="1">
    <citation type="submission" date="2023-06" db="EMBL/GenBank/DDBJ databases">
        <title>Genomic Diversity of Vibrio spp. and Metagenomic Analysis of Pathogens in Florida Gulf Coastal Waters Following Hurricane Ian.</title>
        <authorList>
            <person name="Brumfield K.D."/>
        </authorList>
    </citation>
    <scope>NUCLEOTIDE SEQUENCE</scope>
    <source>
        <strain evidence="2">WBS2B-138</strain>
    </source>
</reference>
<dbReference type="AlphaFoldDB" id="A0AAW8PZG8"/>
<organism evidence="2 3">
    <name type="scientific">Vibrio parahaemolyticus</name>
    <dbReference type="NCBI Taxonomy" id="670"/>
    <lineage>
        <taxon>Bacteria</taxon>
        <taxon>Pseudomonadati</taxon>
        <taxon>Pseudomonadota</taxon>
        <taxon>Gammaproteobacteria</taxon>
        <taxon>Vibrionales</taxon>
        <taxon>Vibrionaceae</taxon>
        <taxon>Vibrio</taxon>
    </lineage>
</organism>
<dbReference type="EMBL" id="JAUHGG010000003">
    <property type="protein sequence ID" value="MDS1820825.1"/>
    <property type="molecule type" value="Genomic_DNA"/>
</dbReference>
<proteinExistence type="predicted"/>
<dbReference type="RefSeq" id="WP_311019605.1">
    <property type="nucleotide sequence ID" value="NZ_JAUHGG010000003.1"/>
</dbReference>
<evidence type="ECO:0000313" key="2">
    <source>
        <dbReference type="EMBL" id="MDS1820825.1"/>
    </source>
</evidence>
<feature type="compositionally biased region" description="Basic and acidic residues" evidence="1">
    <location>
        <begin position="106"/>
        <end position="124"/>
    </location>
</feature>
<comment type="caution">
    <text evidence="2">The sequence shown here is derived from an EMBL/GenBank/DDBJ whole genome shotgun (WGS) entry which is preliminary data.</text>
</comment>
<evidence type="ECO:0008006" key="4">
    <source>
        <dbReference type="Google" id="ProtNLM"/>
    </source>
</evidence>
<protein>
    <recommendedName>
        <fullName evidence="4">Flagellar hook-length control protein FliK</fullName>
    </recommendedName>
</protein>
<name>A0AAW8PZG8_VIBPH</name>
<sequence length="352" mass="38804">MIAIKNINAIETTTGQVSNDFGRSNGEKSTNHEFISLFNSKTDKKQLIDQSKNEDYDQLTEIELDSEKSQISSISSAINHNTKNQPKDNTGVDERGVDENTPTRLLSEHGNRVAKKHSIDKEVHFSSGASMERIPEGKVNTPRGSESHNVEVSTQKSQNSNEIISGVDKRVDLNNIEKDSGVVDVSKSKDKPLHNDFLSSNKQTNLSNHTDHITSNISTREVVTLGNYVSSANSTLNNLSETIKSEIKEFQSSGASNGSITIKIKPSILGEIIITINRDDSVPNIRNNPNIDVRIASSNPEIANYLSLIKREVLNKYGVRGVSILSQNTTSKSVTKIAPTQLIDEEKEEAKY</sequence>
<feature type="compositionally biased region" description="Polar residues" evidence="1">
    <location>
        <begin position="150"/>
        <end position="159"/>
    </location>
</feature>
<feature type="region of interest" description="Disordered" evidence="1">
    <location>
        <begin position="71"/>
        <end position="159"/>
    </location>
</feature>
<evidence type="ECO:0000313" key="3">
    <source>
        <dbReference type="Proteomes" id="UP001253193"/>
    </source>
</evidence>
<gene>
    <name evidence="2" type="ORF">QX249_09175</name>
</gene>
<evidence type="ECO:0000256" key="1">
    <source>
        <dbReference type="SAM" id="MobiDB-lite"/>
    </source>
</evidence>
<accession>A0AAW8PZG8</accession>
<feature type="compositionally biased region" description="Polar residues" evidence="1">
    <location>
        <begin position="79"/>
        <end position="88"/>
    </location>
</feature>
<dbReference type="Proteomes" id="UP001253193">
    <property type="component" value="Unassembled WGS sequence"/>
</dbReference>